<dbReference type="SUPFAM" id="SSF88659">
    <property type="entry name" value="Sigma3 and sigma4 domains of RNA polymerase sigma factors"/>
    <property type="match status" value="1"/>
</dbReference>
<evidence type="ECO:0000256" key="2">
    <source>
        <dbReference type="ARBA" id="ARBA00023015"/>
    </source>
</evidence>
<evidence type="ECO:0000256" key="1">
    <source>
        <dbReference type="ARBA" id="ARBA00010641"/>
    </source>
</evidence>
<dbReference type="Pfam" id="PF08281">
    <property type="entry name" value="Sigma70_r4_2"/>
    <property type="match status" value="1"/>
</dbReference>
<evidence type="ECO:0008006" key="9">
    <source>
        <dbReference type="Google" id="ProtNLM"/>
    </source>
</evidence>
<dbReference type="Proteomes" id="UP000076567">
    <property type="component" value="Unassembled WGS sequence"/>
</dbReference>
<sequence>MEEDHLIAKINRNSPSREDAFNKLMDMYGEEIKRLIFSFVKNWPQAEDLTQDVFVTLYTKLETFRGESNIRSWIYSIAINKTKDYLKSWHFRKMQVTDKLKGEPKTGKNAVELHVISNTEDRILYESVLQLPLKYREVILIHYYKEFSIRETSEFLSIKEATVKTRLSRARKLLQEQYTKLGGER</sequence>
<evidence type="ECO:0000313" key="8">
    <source>
        <dbReference type="Proteomes" id="UP000076567"/>
    </source>
</evidence>
<keyword evidence="4" id="KW-0804">Transcription</keyword>
<dbReference type="Gene3D" id="1.10.1740.10">
    <property type="match status" value="1"/>
</dbReference>
<keyword evidence="3" id="KW-0731">Sigma factor</keyword>
<reference evidence="8" key="1">
    <citation type="submission" date="2016-01" db="EMBL/GenBank/DDBJ databases">
        <title>Draft genome of Chromobacterium sp. F49.</title>
        <authorList>
            <person name="Hong K.W."/>
        </authorList>
    </citation>
    <scope>NUCLEOTIDE SEQUENCE [LARGE SCALE GENOMIC DNA]</scope>
    <source>
        <strain evidence="8">P7IIIA</strain>
    </source>
</reference>
<dbReference type="Pfam" id="PF04542">
    <property type="entry name" value="Sigma70_r2"/>
    <property type="match status" value="1"/>
</dbReference>
<keyword evidence="8" id="KW-1185">Reference proteome</keyword>
<dbReference type="InterPro" id="IPR039425">
    <property type="entry name" value="RNA_pol_sigma-70-like"/>
</dbReference>
<protein>
    <recommendedName>
        <fullName evidence="9">Sigma-70 family RNA polymerase sigma factor</fullName>
    </recommendedName>
</protein>
<organism evidence="7 8">
    <name type="scientific">Fictibacillus phosphorivorans</name>
    <dbReference type="NCBI Taxonomy" id="1221500"/>
    <lineage>
        <taxon>Bacteria</taxon>
        <taxon>Bacillati</taxon>
        <taxon>Bacillota</taxon>
        <taxon>Bacilli</taxon>
        <taxon>Bacillales</taxon>
        <taxon>Fictibacillaceae</taxon>
        <taxon>Fictibacillus</taxon>
    </lineage>
</organism>
<comment type="caution">
    <text evidence="7">The sequence shown here is derived from an EMBL/GenBank/DDBJ whole genome shotgun (WGS) entry which is preliminary data.</text>
</comment>
<evidence type="ECO:0000313" key="7">
    <source>
        <dbReference type="EMBL" id="KZE64093.1"/>
    </source>
</evidence>
<keyword evidence="2" id="KW-0805">Transcription regulation</keyword>
<gene>
    <name evidence="7" type="ORF">AWM68_13385</name>
</gene>
<evidence type="ECO:0000259" key="5">
    <source>
        <dbReference type="Pfam" id="PF04542"/>
    </source>
</evidence>
<comment type="similarity">
    <text evidence="1">Belongs to the sigma-70 factor family. ECF subfamily.</text>
</comment>
<dbReference type="GO" id="GO:0003677">
    <property type="term" value="F:DNA binding"/>
    <property type="evidence" value="ECO:0007669"/>
    <property type="project" value="InterPro"/>
</dbReference>
<dbReference type="AlphaFoldDB" id="A0A163PT72"/>
<dbReference type="RefSeq" id="WP_066245114.1">
    <property type="nucleotide sequence ID" value="NZ_LRFC01000038.1"/>
</dbReference>
<feature type="domain" description="RNA polymerase sigma factor 70 region 4 type 2" evidence="6">
    <location>
        <begin position="123"/>
        <end position="174"/>
    </location>
</feature>
<dbReference type="NCBIfam" id="TIGR02937">
    <property type="entry name" value="sigma70-ECF"/>
    <property type="match status" value="1"/>
</dbReference>
<dbReference type="Gene3D" id="1.10.10.10">
    <property type="entry name" value="Winged helix-like DNA-binding domain superfamily/Winged helix DNA-binding domain"/>
    <property type="match status" value="1"/>
</dbReference>
<dbReference type="PANTHER" id="PTHR43133">
    <property type="entry name" value="RNA POLYMERASE ECF-TYPE SIGMA FACTO"/>
    <property type="match status" value="1"/>
</dbReference>
<dbReference type="InterPro" id="IPR007627">
    <property type="entry name" value="RNA_pol_sigma70_r2"/>
</dbReference>
<name>A0A163PT72_9BACL</name>
<accession>A0A163PT72</accession>
<dbReference type="EMBL" id="LRFC01000038">
    <property type="protein sequence ID" value="KZE64093.1"/>
    <property type="molecule type" value="Genomic_DNA"/>
</dbReference>
<dbReference type="CDD" id="cd06171">
    <property type="entry name" value="Sigma70_r4"/>
    <property type="match status" value="1"/>
</dbReference>
<dbReference type="GO" id="GO:0016987">
    <property type="term" value="F:sigma factor activity"/>
    <property type="evidence" value="ECO:0007669"/>
    <property type="project" value="UniProtKB-KW"/>
</dbReference>
<dbReference type="InterPro" id="IPR014284">
    <property type="entry name" value="RNA_pol_sigma-70_dom"/>
</dbReference>
<evidence type="ECO:0000259" key="6">
    <source>
        <dbReference type="Pfam" id="PF08281"/>
    </source>
</evidence>
<feature type="domain" description="RNA polymerase sigma-70 region 2" evidence="5">
    <location>
        <begin position="25"/>
        <end position="88"/>
    </location>
</feature>
<dbReference type="InterPro" id="IPR036388">
    <property type="entry name" value="WH-like_DNA-bd_sf"/>
</dbReference>
<dbReference type="GO" id="GO:0006352">
    <property type="term" value="P:DNA-templated transcription initiation"/>
    <property type="evidence" value="ECO:0007669"/>
    <property type="project" value="InterPro"/>
</dbReference>
<dbReference type="InterPro" id="IPR013325">
    <property type="entry name" value="RNA_pol_sigma_r2"/>
</dbReference>
<dbReference type="InterPro" id="IPR013324">
    <property type="entry name" value="RNA_pol_sigma_r3/r4-like"/>
</dbReference>
<evidence type="ECO:0000256" key="3">
    <source>
        <dbReference type="ARBA" id="ARBA00023082"/>
    </source>
</evidence>
<dbReference type="PANTHER" id="PTHR43133:SF60">
    <property type="entry name" value="RNA POLYMERASE SIGMA FACTOR SIGV"/>
    <property type="match status" value="1"/>
</dbReference>
<dbReference type="OrthoDB" id="9794508at2"/>
<evidence type="ECO:0000256" key="4">
    <source>
        <dbReference type="ARBA" id="ARBA00023163"/>
    </source>
</evidence>
<proteinExistence type="inferred from homology"/>
<dbReference type="SUPFAM" id="SSF88946">
    <property type="entry name" value="Sigma2 domain of RNA polymerase sigma factors"/>
    <property type="match status" value="1"/>
</dbReference>
<dbReference type="InterPro" id="IPR013249">
    <property type="entry name" value="RNA_pol_sigma70_r4_t2"/>
</dbReference>